<accession>A0ABQ0NVZ4</accession>
<name>A0ABQ0NVZ4_9PROT</name>
<dbReference type="SUPFAM" id="SSF53271">
    <property type="entry name" value="PRTase-like"/>
    <property type="match status" value="1"/>
</dbReference>
<dbReference type="Pfam" id="PF00156">
    <property type="entry name" value="Pribosyltran"/>
    <property type="match status" value="1"/>
</dbReference>
<dbReference type="PANTHER" id="PTHR47505:SF1">
    <property type="entry name" value="DNA UTILIZATION PROTEIN YHGH"/>
    <property type="match status" value="1"/>
</dbReference>
<dbReference type="Gene3D" id="3.40.50.2020">
    <property type="match status" value="1"/>
</dbReference>
<dbReference type="InterPro" id="IPR029057">
    <property type="entry name" value="PRTase-like"/>
</dbReference>
<proteinExistence type="inferred from homology"/>
<sequence length="196" mass="21862">MSVYEVTDDGQGVCAACQQDPPLWQQARAAFVYNDMARRLIFPLKYSDRPGHAAFLATFMEEAARELFQPGVVVIPVPLHIKKLRKRRYNQAGLLAFHLAKKQHANVLFDGLYRRQNTRSLAHLPVSERKEELHNMFGVKPCYHARLKGKHVVLVDDILTTGATAEACSRALLDIGCSKVDIIVAARACAGHTVLT</sequence>
<evidence type="ECO:0000313" key="3">
    <source>
        <dbReference type="EMBL" id="GBQ04699.1"/>
    </source>
</evidence>
<comment type="similarity">
    <text evidence="1">Belongs to the ComF/GntX family.</text>
</comment>
<keyword evidence="3" id="KW-0808">Transferase</keyword>
<feature type="domain" description="Phosphoribosyltransferase" evidence="2">
    <location>
        <begin position="146"/>
        <end position="187"/>
    </location>
</feature>
<evidence type="ECO:0000313" key="4">
    <source>
        <dbReference type="Proteomes" id="UP001062901"/>
    </source>
</evidence>
<dbReference type="CDD" id="cd06223">
    <property type="entry name" value="PRTases_typeI"/>
    <property type="match status" value="1"/>
</dbReference>
<protein>
    <submittedName>
        <fullName evidence="3">Phosphoribosyltransferase</fullName>
    </submittedName>
</protein>
<keyword evidence="3" id="KW-0328">Glycosyltransferase</keyword>
<evidence type="ECO:0000259" key="2">
    <source>
        <dbReference type="Pfam" id="PF00156"/>
    </source>
</evidence>
<organism evidence="3 4">
    <name type="scientific">Saccharibacter floricola DSM 15669</name>
    <dbReference type="NCBI Taxonomy" id="1123227"/>
    <lineage>
        <taxon>Bacteria</taxon>
        <taxon>Pseudomonadati</taxon>
        <taxon>Pseudomonadota</taxon>
        <taxon>Alphaproteobacteria</taxon>
        <taxon>Acetobacterales</taxon>
        <taxon>Acetobacteraceae</taxon>
        <taxon>Saccharibacter</taxon>
    </lineage>
</organism>
<comment type="caution">
    <text evidence="3">The sequence shown here is derived from an EMBL/GenBank/DDBJ whole genome shotgun (WGS) entry which is preliminary data.</text>
</comment>
<dbReference type="GO" id="GO:0016757">
    <property type="term" value="F:glycosyltransferase activity"/>
    <property type="evidence" value="ECO:0007669"/>
    <property type="project" value="UniProtKB-KW"/>
</dbReference>
<dbReference type="EMBL" id="BAQD01000001">
    <property type="protein sequence ID" value="GBQ04699.1"/>
    <property type="molecule type" value="Genomic_DNA"/>
</dbReference>
<dbReference type="Proteomes" id="UP001062901">
    <property type="component" value="Unassembled WGS sequence"/>
</dbReference>
<gene>
    <name evidence="3" type="ORF">AA15669_0096</name>
</gene>
<dbReference type="InterPro" id="IPR000836">
    <property type="entry name" value="PRTase_dom"/>
</dbReference>
<dbReference type="PANTHER" id="PTHR47505">
    <property type="entry name" value="DNA UTILIZATION PROTEIN YHGH"/>
    <property type="match status" value="1"/>
</dbReference>
<evidence type="ECO:0000256" key="1">
    <source>
        <dbReference type="ARBA" id="ARBA00008007"/>
    </source>
</evidence>
<dbReference type="InterPro" id="IPR051910">
    <property type="entry name" value="ComF/GntX_DNA_util-trans"/>
</dbReference>
<keyword evidence="4" id="KW-1185">Reference proteome</keyword>
<reference evidence="3" key="1">
    <citation type="submission" date="2013-04" db="EMBL/GenBank/DDBJ databases">
        <title>The genome sequencing project of 58 acetic acid bacteria.</title>
        <authorList>
            <person name="Okamoto-Kainuma A."/>
            <person name="Ishikawa M."/>
            <person name="Umino S."/>
            <person name="Koizumi Y."/>
            <person name="Shiwa Y."/>
            <person name="Yoshikawa H."/>
            <person name="Matsutani M."/>
            <person name="Matsushita K."/>
        </authorList>
    </citation>
    <scope>NUCLEOTIDE SEQUENCE</scope>
    <source>
        <strain evidence="3">DSM 15669</strain>
    </source>
</reference>